<dbReference type="InterPro" id="IPR010432">
    <property type="entry name" value="RDD"/>
</dbReference>
<organism evidence="8 9">
    <name type="scientific">Halalkalibacter hemicellulosilyticusJCM 9152</name>
    <dbReference type="NCBI Taxonomy" id="1236971"/>
    <lineage>
        <taxon>Bacteria</taxon>
        <taxon>Bacillati</taxon>
        <taxon>Bacillota</taxon>
        <taxon>Bacilli</taxon>
        <taxon>Bacillales</taxon>
        <taxon>Bacillaceae</taxon>
        <taxon>Halalkalibacter</taxon>
    </lineage>
</organism>
<proteinExistence type="predicted"/>
<evidence type="ECO:0000256" key="3">
    <source>
        <dbReference type="ARBA" id="ARBA00022692"/>
    </source>
</evidence>
<dbReference type="PANTHER" id="PTHR36115:SF9">
    <property type="entry name" value="LMO1584 PROTEIN"/>
    <property type="match status" value="1"/>
</dbReference>
<evidence type="ECO:0000313" key="8">
    <source>
        <dbReference type="EMBL" id="GAE30330.1"/>
    </source>
</evidence>
<dbReference type="OrthoDB" id="1787043at2"/>
<dbReference type="InterPro" id="IPR051791">
    <property type="entry name" value="Pra-immunoreactive"/>
</dbReference>
<name>W4QE41_9BACI</name>
<feature type="transmembrane region" description="Helical" evidence="6">
    <location>
        <begin position="61"/>
        <end position="83"/>
    </location>
</feature>
<gene>
    <name evidence="8" type="ORF">JCM9152_1734</name>
</gene>
<keyword evidence="2" id="KW-1003">Cell membrane</keyword>
<dbReference type="GO" id="GO:0005886">
    <property type="term" value="C:plasma membrane"/>
    <property type="evidence" value="ECO:0007669"/>
    <property type="project" value="UniProtKB-SubCell"/>
</dbReference>
<evidence type="ECO:0000256" key="4">
    <source>
        <dbReference type="ARBA" id="ARBA00022989"/>
    </source>
</evidence>
<evidence type="ECO:0000256" key="5">
    <source>
        <dbReference type="ARBA" id="ARBA00023136"/>
    </source>
</evidence>
<sequence>MTQNPAGFWIRLGASILDGIFINIAFFVIFLLIPLPGASVELFNLEDIIVYTQEQLLKDTILGIGNLLYMLVIPVVWFGFTVGKRICGVRIVKLDGSKLGIGAMILRTVVAGILYTVSFGLLLIISGLMVAFRQDKRSIHDFIAGTYVTRDLPEQIAENE</sequence>
<evidence type="ECO:0000259" key="7">
    <source>
        <dbReference type="Pfam" id="PF06271"/>
    </source>
</evidence>
<comment type="caution">
    <text evidence="8">The sequence shown here is derived from an EMBL/GenBank/DDBJ whole genome shotgun (WGS) entry which is preliminary data.</text>
</comment>
<dbReference type="EMBL" id="BAUU01000010">
    <property type="protein sequence ID" value="GAE30330.1"/>
    <property type="molecule type" value="Genomic_DNA"/>
</dbReference>
<reference evidence="8" key="1">
    <citation type="journal article" date="2014" name="Genome Announc.">
        <title>Draft Genome Sequences of Three Alkaliphilic Bacillus Strains, Bacillus wakoensis JCM 9140T, Bacillus akibai JCM 9157T, and Bacillus hemicellulosilyticus JCM 9152T.</title>
        <authorList>
            <person name="Yuki M."/>
            <person name="Oshima K."/>
            <person name="Suda W."/>
            <person name="Oshida Y."/>
            <person name="Kitamura K."/>
            <person name="Iida T."/>
            <person name="Hattori M."/>
            <person name="Ohkuma M."/>
        </authorList>
    </citation>
    <scope>NUCLEOTIDE SEQUENCE [LARGE SCALE GENOMIC DNA]</scope>
    <source>
        <strain evidence="8">JCM 9152</strain>
    </source>
</reference>
<dbReference type="STRING" id="1236971.JCM9152_1734"/>
<protein>
    <recommendedName>
        <fullName evidence="7">RDD domain-containing protein</fullName>
    </recommendedName>
</protein>
<evidence type="ECO:0000256" key="2">
    <source>
        <dbReference type="ARBA" id="ARBA00022475"/>
    </source>
</evidence>
<dbReference type="AlphaFoldDB" id="W4QE41"/>
<comment type="subcellular location">
    <subcellularLocation>
        <location evidence="1">Cell membrane</location>
        <topology evidence="1">Multi-pass membrane protein</topology>
    </subcellularLocation>
</comment>
<dbReference type="Pfam" id="PF06271">
    <property type="entry name" value="RDD"/>
    <property type="match status" value="1"/>
</dbReference>
<feature type="transmembrane region" description="Helical" evidence="6">
    <location>
        <begin position="104"/>
        <end position="132"/>
    </location>
</feature>
<evidence type="ECO:0000256" key="6">
    <source>
        <dbReference type="SAM" id="Phobius"/>
    </source>
</evidence>
<evidence type="ECO:0000313" key="9">
    <source>
        <dbReference type="Proteomes" id="UP000018895"/>
    </source>
</evidence>
<dbReference type="PANTHER" id="PTHR36115">
    <property type="entry name" value="PROLINE-RICH ANTIGEN HOMOLOG-RELATED"/>
    <property type="match status" value="1"/>
</dbReference>
<feature type="transmembrane region" description="Helical" evidence="6">
    <location>
        <begin position="12"/>
        <end position="33"/>
    </location>
</feature>
<dbReference type="Proteomes" id="UP000018895">
    <property type="component" value="Unassembled WGS sequence"/>
</dbReference>
<feature type="domain" description="RDD" evidence="7">
    <location>
        <begin position="5"/>
        <end position="145"/>
    </location>
</feature>
<keyword evidence="4 6" id="KW-1133">Transmembrane helix</keyword>
<evidence type="ECO:0000256" key="1">
    <source>
        <dbReference type="ARBA" id="ARBA00004651"/>
    </source>
</evidence>
<accession>W4QE41</accession>
<keyword evidence="5 6" id="KW-0472">Membrane</keyword>
<keyword evidence="3 6" id="KW-0812">Transmembrane</keyword>
<dbReference type="RefSeq" id="WP_035342871.1">
    <property type="nucleotide sequence ID" value="NZ_BAUU01000010.1"/>
</dbReference>
<keyword evidence="9" id="KW-1185">Reference proteome</keyword>